<comment type="caution">
    <text evidence="1">The sequence shown here is derived from an EMBL/GenBank/DDBJ whole genome shotgun (WGS) entry which is preliminary data.</text>
</comment>
<evidence type="ECO:0000313" key="1">
    <source>
        <dbReference type="EMBL" id="KAI3805627.1"/>
    </source>
</evidence>
<organism evidence="1 2">
    <name type="scientific">Smallanthus sonchifolius</name>
    <dbReference type="NCBI Taxonomy" id="185202"/>
    <lineage>
        <taxon>Eukaryota</taxon>
        <taxon>Viridiplantae</taxon>
        <taxon>Streptophyta</taxon>
        <taxon>Embryophyta</taxon>
        <taxon>Tracheophyta</taxon>
        <taxon>Spermatophyta</taxon>
        <taxon>Magnoliopsida</taxon>
        <taxon>eudicotyledons</taxon>
        <taxon>Gunneridae</taxon>
        <taxon>Pentapetalae</taxon>
        <taxon>asterids</taxon>
        <taxon>campanulids</taxon>
        <taxon>Asterales</taxon>
        <taxon>Asteraceae</taxon>
        <taxon>Asteroideae</taxon>
        <taxon>Heliantheae alliance</taxon>
        <taxon>Millerieae</taxon>
        <taxon>Smallanthus</taxon>
    </lineage>
</organism>
<reference evidence="1 2" key="2">
    <citation type="journal article" date="2022" name="Mol. Ecol. Resour.">
        <title>The genomes of chicory, endive, great burdock and yacon provide insights into Asteraceae paleo-polyploidization history and plant inulin production.</title>
        <authorList>
            <person name="Fan W."/>
            <person name="Wang S."/>
            <person name="Wang H."/>
            <person name="Wang A."/>
            <person name="Jiang F."/>
            <person name="Liu H."/>
            <person name="Zhao H."/>
            <person name="Xu D."/>
            <person name="Zhang Y."/>
        </authorList>
    </citation>
    <scope>NUCLEOTIDE SEQUENCE [LARGE SCALE GENOMIC DNA]</scope>
    <source>
        <strain evidence="2">cv. Yunnan</strain>
        <tissue evidence="1">Leaves</tissue>
    </source>
</reference>
<proteinExistence type="predicted"/>
<name>A0ACB9IC21_9ASTR</name>
<sequence>MQPRIRPFLYSRKFHIFSKPKQKPSLILIHHKSVSRFHNHESMPSPIPSTDELSAVNGKALEIQNLLNGQKTIDIEQALTRFRPTLSEDLVLNVLRRHRSDWKSAYIFFNWVSNASGYSPGTGSYNEILDILGRMKRFNEACQLLDEMSKRNKSLINERTYGIMVNRYAAAHKIEDATEFFYKRKEFGLDLDLVAFQTLLLSLCRYKHVEAAEFLFHSKKNEFRHNIKTMNIILNGWCVLGSLREAKRFWNDIITTKYKPDRFTYGIFINSLTKAGKISTAVKLFQAMWAKGCTPDVAICNCIIDGLCFKKRIPEALEIFKEMNEKDCCPDAATYNCLIKHLCKIRRMEKVNELLEEMTRKGLPNARTYGYLLNSAKKPDEVVKILNRMETNGCKMMGDTYNLLLRLFMGWGDEKRVDSTWVEMERDGLGPDQRSYTIMVHRLYEKGRLEEAMLYYNKMISKGMVAEPRTKLLVDAINIKLKDRDHKRFK</sequence>
<evidence type="ECO:0000313" key="2">
    <source>
        <dbReference type="Proteomes" id="UP001056120"/>
    </source>
</evidence>
<dbReference type="Proteomes" id="UP001056120">
    <property type="component" value="Linkage Group LG09"/>
</dbReference>
<dbReference type="EMBL" id="CM042026">
    <property type="protein sequence ID" value="KAI3805627.1"/>
    <property type="molecule type" value="Genomic_DNA"/>
</dbReference>
<gene>
    <name evidence="1" type="ORF">L1987_28176</name>
</gene>
<keyword evidence="2" id="KW-1185">Reference proteome</keyword>
<protein>
    <submittedName>
        <fullName evidence="1">Uncharacterized protein</fullName>
    </submittedName>
</protein>
<accession>A0ACB9IC21</accession>
<reference evidence="2" key="1">
    <citation type="journal article" date="2022" name="Mol. Ecol. Resour.">
        <title>The genomes of chicory, endive, great burdock and yacon provide insights into Asteraceae palaeo-polyploidization history and plant inulin production.</title>
        <authorList>
            <person name="Fan W."/>
            <person name="Wang S."/>
            <person name="Wang H."/>
            <person name="Wang A."/>
            <person name="Jiang F."/>
            <person name="Liu H."/>
            <person name="Zhao H."/>
            <person name="Xu D."/>
            <person name="Zhang Y."/>
        </authorList>
    </citation>
    <scope>NUCLEOTIDE SEQUENCE [LARGE SCALE GENOMIC DNA]</scope>
    <source>
        <strain evidence="2">cv. Yunnan</strain>
    </source>
</reference>